<dbReference type="EMBL" id="LR798226">
    <property type="protein sequence ID" value="CAB5207110.1"/>
    <property type="molecule type" value="Genomic_DNA"/>
</dbReference>
<name>A0A6J7WCF3_9CAUD</name>
<sequence>MKSAREQAKQDGLQHYFTGLPCKHGHIDKRQTSDGTCMVCSRDKSSKWALLNRDRYLERKTVSNDKRKHKNQLYAQQWRQANPEKKNAIEAHRRAAKLQRTPSWANQINIKMFYEVAEVLSRGGVLFHVDHIIPLKGKEVSGFHVENNLQVLPWHQNLRKGNRL</sequence>
<protein>
    <recommendedName>
        <fullName evidence="2">HNHc domain containing protein</fullName>
    </recommendedName>
</protein>
<organism evidence="1">
    <name type="scientific">uncultured Caudovirales phage</name>
    <dbReference type="NCBI Taxonomy" id="2100421"/>
    <lineage>
        <taxon>Viruses</taxon>
        <taxon>Duplodnaviria</taxon>
        <taxon>Heunggongvirae</taxon>
        <taxon>Uroviricota</taxon>
        <taxon>Caudoviricetes</taxon>
        <taxon>Peduoviridae</taxon>
        <taxon>Maltschvirus</taxon>
        <taxon>Maltschvirus maltsch</taxon>
    </lineage>
</organism>
<evidence type="ECO:0008006" key="2">
    <source>
        <dbReference type="Google" id="ProtNLM"/>
    </source>
</evidence>
<evidence type="ECO:0000313" key="1">
    <source>
        <dbReference type="EMBL" id="CAB5207110.1"/>
    </source>
</evidence>
<gene>
    <name evidence="1" type="ORF">UFOVP183_30</name>
</gene>
<accession>A0A6J7WCF3</accession>
<proteinExistence type="predicted"/>
<reference evidence="1" key="1">
    <citation type="submission" date="2020-05" db="EMBL/GenBank/DDBJ databases">
        <authorList>
            <person name="Chiriac C."/>
            <person name="Salcher M."/>
            <person name="Ghai R."/>
            <person name="Kavagutti S V."/>
        </authorList>
    </citation>
    <scope>NUCLEOTIDE SEQUENCE</scope>
</reference>